<evidence type="ECO:0000313" key="3">
    <source>
        <dbReference type="Ensembl" id="ENSOANP00000044794.1"/>
    </source>
</evidence>
<dbReference type="Bgee" id="ENSOANG00000041083">
    <property type="expression patterns" value="Expressed in fibroblast and 7 other cell types or tissues"/>
</dbReference>
<feature type="domain" description="G-patch" evidence="2">
    <location>
        <begin position="7"/>
        <end position="53"/>
    </location>
</feature>
<dbReference type="Proteomes" id="UP000002279">
    <property type="component" value="Chromosome X5"/>
</dbReference>
<reference evidence="3" key="2">
    <citation type="submission" date="2025-08" db="UniProtKB">
        <authorList>
            <consortium name="Ensembl"/>
        </authorList>
    </citation>
    <scope>IDENTIFICATION</scope>
    <source>
        <strain evidence="3">Glennie</strain>
    </source>
</reference>
<accession>A0A6I8NU31</accession>
<dbReference type="InterPro" id="IPR050656">
    <property type="entry name" value="PINX1"/>
</dbReference>
<dbReference type="AlphaFoldDB" id="A0A6I8NU31"/>
<reference evidence="3" key="3">
    <citation type="submission" date="2025-09" db="UniProtKB">
        <authorList>
            <consortium name="Ensembl"/>
        </authorList>
    </citation>
    <scope>IDENTIFICATION</scope>
    <source>
        <strain evidence="3">Glennie</strain>
    </source>
</reference>
<dbReference type="PANTHER" id="PTHR23149">
    <property type="entry name" value="G PATCH DOMAIN CONTAINING PROTEIN"/>
    <property type="match status" value="1"/>
</dbReference>
<dbReference type="Ensembl" id="ENSOANT00000059043.1">
    <property type="protein sequence ID" value="ENSOANP00000044794.1"/>
    <property type="gene ID" value="ENSOANG00000041083.1"/>
</dbReference>
<name>A0A6I8NU31_ORNAN</name>
<evidence type="ECO:0000256" key="1">
    <source>
        <dbReference type="ARBA" id="ARBA00040365"/>
    </source>
</evidence>
<dbReference type="GeneTree" id="ENSGT00390000008765"/>
<proteinExistence type="predicted"/>
<keyword evidence="4" id="KW-1185">Reference proteome</keyword>
<dbReference type="InterPro" id="IPR000467">
    <property type="entry name" value="G_patch_dom"/>
</dbReference>
<sequence>MEGASRGLNFAEQQLQRHGWTPGKGLGRREDGIAKAIKVKMKQDNAGVGHDPAEQFTNHWWSHLFNRTAAKIVVETGQNGVQMKTKEDTSASRSRKAPSLLYGHFVKVRRTGSSGCCRATPPPPLPQFPLTAPPLALPLTAPSFPLSFWVTSIRSLYSPAPQHLRKQCGRAGRGRGL</sequence>
<evidence type="ECO:0000259" key="2">
    <source>
        <dbReference type="PROSITE" id="PS50174"/>
    </source>
</evidence>
<dbReference type="PANTHER" id="PTHR23149:SF9">
    <property type="entry name" value="G PATCH DOMAIN-CONTAINING PROTEIN 4"/>
    <property type="match status" value="1"/>
</dbReference>
<protein>
    <recommendedName>
        <fullName evidence="1">G patch domain-containing protein 4</fullName>
    </recommendedName>
</protein>
<evidence type="ECO:0000313" key="4">
    <source>
        <dbReference type="Proteomes" id="UP000002279"/>
    </source>
</evidence>
<reference evidence="3 4" key="1">
    <citation type="journal article" date="2008" name="Nature">
        <title>Genome analysis of the platypus reveals unique signatures of evolution.</title>
        <authorList>
            <person name="Warren W.C."/>
            <person name="Hillier L.W."/>
            <person name="Marshall Graves J.A."/>
            <person name="Birney E."/>
            <person name="Ponting C.P."/>
            <person name="Grutzner F."/>
            <person name="Belov K."/>
            <person name="Miller W."/>
            <person name="Clarke L."/>
            <person name="Chinwalla A.T."/>
            <person name="Yang S.P."/>
            <person name="Heger A."/>
            <person name="Locke D.P."/>
            <person name="Miethke P."/>
            <person name="Waters P.D."/>
            <person name="Veyrunes F."/>
            <person name="Fulton L."/>
            <person name="Fulton B."/>
            <person name="Graves T."/>
            <person name="Wallis J."/>
            <person name="Puente X.S."/>
            <person name="Lopez-Otin C."/>
            <person name="Ordonez G.R."/>
            <person name="Eichler E.E."/>
            <person name="Chen L."/>
            <person name="Cheng Z."/>
            <person name="Deakin J.E."/>
            <person name="Alsop A."/>
            <person name="Thompson K."/>
            <person name="Kirby P."/>
            <person name="Papenfuss A.T."/>
            <person name="Wakefield M.J."/>
            <person name="Olender T."/>
            <person name="Lancet D."/>
            <person name="Huttley G.A."/>
            <person name="Smit A.F."/>
            <person name="Pask A."/>
            <person name="Temple-Smith P."/>
            <person name="Batzer M.A."/>
            <person name="Walker J.A."/>
            <person name="Konkel M.K."/>
            <person name="Harris R.S."/>
            <person name="Whittington C.M."/>
            <person name="Wong E.S."/>
            <person name="Gemmell N.J."/>
            <person name="Buschiazzo E."/>
            <person name="Vargas Jentzsch I.M."/>
            <person name="Merkel A."/>
            <person name="Schmitz J."/>
            <person name="Zemann A."/>
            <person name="Churakov G."/>
            <person name="Kriegs J.O."/>
            <person name="Brosius J."/>
            <person name="Murchison E.P."/>
            <person name="Sachidanandam R."/>
            <person name="Smith C."/>
            <person name="Hannon G.J."/>
            <person name="Tsend-Ayush E."/>
            <person name="McMillan D."/>
            <person name="Attenborough R."/>
            <person name="Rens W."/>
            <person name="Ferguson-Smith M."/>
            <person name="Lefevre C.M."/>
            <person name="Sharp J.A."/>
            <person name="Nicholas K.R."/>
            <person name="Ray D.A."/>
            <person name="Kube M."/>
            <person name="Reinhardt R."/>
            <person name="Pringle T.H."/>
            <person name="Taylor J."/>
            <person name="Jones R.C."/>
            <person name="Nixon B."/>
            <person name="Dacheux J.L."/>
            <person name="Niwa H."/>
            <person name="Sekita Y."/>
            <person name="Huang X."/>
            <person name="Stark A."/>
            <person name="Kheradpour P."/>
            <person name="Kellis M."/>
            <person name="Flicek P."/>
            <person name="Chen Y."/>
            <person name="Webber C."/>
            <person name="Hardison R."/>
            <person name="Nelson J."/>
            <person name="Hallsworth-Pepin K."/>
            <person name="Delehaunty K."/>
            <person name="Markovic C."/>
            <person name="Minx P."/>
            <person name="Feng Y."/>
            <person name="Kremitzki C."/>
            <person name="Mitreva M."/>
            <person name="Glasscock J."/>
            <person name="Wylie T."/>
            <person name="Wohldmann P."/>
            <person name="Thiru P."/>
            <person name="Nhan M.N."/>
            <person name="Pohl C.S."/>
            <person name="Smith S.M."/>
            <person name="Hou S."/>
            <person name="Nefedov M."/>
            <person name="de Jong P.J."/>
            <person name="Renfree M.B."/>
            <person name="Mardis E.R."/>
            <person name="Wilson R.K."/>
        </authorList>
    </citation>
    <scope>NUCLEOTIDE SEQUENCE [LARGE SCALE GENOMIC DNA]</scope>
    <source>
        <strain evidence="3 4">Glennie</strain>
    </source>
</reference>
<organism evidence="3 4">
    <name type="scientific">Ornithorhynchus anatinus</name>
    <name type="common">Duckbill platypus</name>
    <dbReference type="NCBI Taxonomy" id="9258"/>
    <lineage>
        <taxon>Eukaryota</taxon>
        <taxon>Metazoa</taxon>
        <taxon>Chordata</taxon>
        <taxon>Craniata</taxon>
        <taxon>Vertebrata</taxon>
        <taxon>Euteleostomi</taxon>
        <taxon>Mammalia</taxon>
        <taxon>Monotremata</taxon>
        <taxon>Ornithorhynchidae</taxon>
        <taxon>Ornithorhynchus</taxon>
    </lineage>
</organism>
<dbReference type="Pfam" id="PF01585">
    <property type="entry name" value="G-patch"/>
    <property type="match status" value="1"/>
</dbReference>
<dbReference type="PROSITE" id="PS50174">
    <property type="entry name" value="G_PATCH"/>
    <property type="match status" value="1"/>
</dbReference>
<dbReference type="SMART" id="SM00443">
    <property type="entry name" value="G_patch"/>
    <property type="match status" value="1"/>
</dbReference>
<dbReference type="GO" id="GO:0003676">
    <property type="term" value="F:nucleic acid binding"/>
    <property type="evidence" value="ECO:0007669"/>
    <property type="project" value="InterPro"/>
</dbReference>